<dbReference type="PANTHER" id="PTHR36152:SF5">
    <property type="entry name" value="PROTEIN HCP1"/>
    <property type="match status" value="1"/>
</dbReference>
<evidence type="ECO:0000313" key="2">
    <source>
        <dbReference type="Proteomes" id="UP000321413"/>
    </source>
</evidence>
<organism evidence="1 2">
    <name type="scientific">Massilia arenae</name>
    <dbReference type="NCBI Taxonomy" id="2603288"/>
    <lineage>
        <taxon>Bacteria</taxon>
        <taxon>Pseudomonadati</taxon>
        <taxon>Pseudomonadota</taxon>
        <taxon>Betaproteobacteria</taxon>
        <taxon>Burkholderiales</taxon>
        <taxon>Oxalobacteraceae</taxon>
        <taxon>Telluria group</taxon>
        <taxon>Massilia</taxon>
    </lineage>
</organism>
<dbReference type="RefSeq" id="WP_147935325.1">
    <property type="nucleotide sequence ID" value="NZ_VPFD01000014.1"/>
</dbReference>
<sequence length="163" mass="17238">MAVDMFMNLDPIKGETIDDERKAKGDMDVLAWSWGMTQSGTTHMGGGGGGGKASFQDLSFTKYIDSATNALMKTLATGEHIPKAVLTVRKAGKGQQTYLTITMTQVLVTSISTGGSGGEDRLTENVTLNFAKVEVAYTPQDDKGTVAGDKTFSYNIAGNKAEG</sequence>
<dbReference type="Gene3D" id="2.30.110.20">
    <property type="entry name" value="Hcp1-like"/>
    <property type="match status" value="1"/>
</dbReference>
<accession>A0A5C7G4E8</accession>
<name>A0A5C7G4E8_9BURK</name>
<evidence type="ECO:0000313" key="1">
    <source>
        <dbReference type="EMBL" id="TXF99248.1"/>
    </source>
</evidence>
<reference evidence="1 2" key="1">
    <citation type="submission" date="2019-08" db="EMBL/GenBank/DDBJ databases">
        <title>Massilia golmudensis sp. nov., isolated from sand in the Qinghai-Tibetan Plateau.</title>
        <authorList>
            <person name="Zhang B."/>
        </authorList>
    </citation>
    <scope>NUCLEOTIDE SEQUENCE [LARGE SCALE GENOMIC DNA]</scope>
    <source>
        <strain evidence="1 2">GEM5</strain>
    </source>
</reference>
<comment type="caution">
    <text evidence="1">The sequence shown here is derived from an EMBL/GenBank/DDBJ whole genome shotgun (WGS) entry which is preliminary data.</text>
</comment>
<protein>
    <submittedName>
        <fullName evidence="1">Type VI secretion system tube protein Hcp</fullName>
    </submittedName>
</protein>
<dbReference type="InterPro" id="IPR036624">
    <property type="entry name" value="Hcp1-lik_sf"/>
</dbReference>
<dbReference type="PANTHER" id="PTHR36152">
    <property type="entry name" value="CYTOPLASMIC PROTEIN-RELATED"/>
    <property type="match status" value="1"/>
</dbReference>
<dbReference type="InterPro" id="IPR008514">
    <property type="entry name" value="T6SS_Hcp"/>
</dbReference>
<dbReference type="AlphaFoldDB" id="A0A5C7G4E8"/>
<dbReference type="Proteomes" id="UP000321413">
    <property type="component" value="Unassembled WGS sequence"/>
</dbReference>
<dbReference type="InterPro" id="IPR053165">
    <property type="entry name" value="HSI-I_assembly_Hcp1"/>
</dbReference>
<gene>
    <name evidence="1" type="ORF">FVD38_13770</name>
</gene>
<dbReference type="SUPFAM" id="SSF141452">
    <property type="entry name" value="Hcp1-like"/>
    <property type="match status" value="1"/>
</dbReference>
<keyword evidence="2" id="KW-1185">Reference proteome</keyword>
<dbReference type="Pfam" id="PF05638">
    <property type="entry name" value="T6SS_HCP"/>
    <property type="match status" value="1"/>
</dbReference>
<proteinExistence type="predicted"/>
<dbReference type="EMBL" id="VPFD01000014">
    <property type="protein sequence ID" value="TXF99248.1"/>
    <property type="molecule type" value="Genomic_DNA"/>
</dbReference>